<comment type="caution">
    <text evidence="4">The sequence shown here is derived from an EMBL/GenBank/DDBJ whole genome shotgun (WGS) entry which is preliminary data.</text>
</comment>
<organism evidence="4 5">
    <name type="scientific">Sporothrix eucalyptigena</name>
    <dbReference type="NCBI Taxonomy" id="1812306"/>
    <lineage>
        <taxon>Eukaryota</taxon>
        <taxon>Fungi</taxon>
        <taxon>Dikarya</taxon>
        <taxon>Ascomycota</taxon>
        <taxon>Pezizomycotina</taxon>
        <taxon>Sordariomycetes</taxon>
        <taxon>Sordariomycetidae</taxon>
        <taxon>Ophiostomatales</taxon>
        <taxon>Ophiostomataceae</taxon>
        <taxon>Sporothrix</taxon>
    </lineage>
</organism>
<feature type="compositionally biased region" description="Polar residues" evidence="2">
    <location>
        <begin position="13"/>
        <end position="22"/>
    </location>
</feature>
<sequence>MQSPGAGLPSLDGSHSLNNLPSRLTGPLTELEPGLSGPVEIQLSPSDVQSLEDAISAFKALGIDGHEIGKDNFVPPAHLRDRLLCAASSLHNTCGVCVIKGLNPELYSDADNLLFFLGLASFIGDQHGVQDKKGNVISHITDAKTWTVPYAQRHGAHTNQSLTWHCDMGADILALQVRQVAAKGGKTLVASSWKVYNDLMAERPDVVQALAQSNWPVHMSDRKTRYTLAPLLAFEDKKLLFSFDPSRLGAHPAMKSERASRAKKVPELTDRQVEALRVVSTVAAKNSLQLDTKPGDLVFVNNWSVLHSRSAYEDADFDNDAHTSTRRHLLRLWIRNSQLGWKIPESMRAPWETAFGYTDEGYMSGDHDRIVAQFKYAIVPETSYKPARYTTGSAAFAIVDSDSESDSDSE</sequence>
<accession>A0ABP0CMP8</accession>
<keyword evidence="1" id="KW-0560">Oxidoreductase</keyword>
<name>A0ABP0CMP8_9PEZI</name>
<evidence type="ECO:0000313" key="4">
    <source>
        <dbReference type="EMBL" id="CAK7232310.1"/>
    </source>
</evidence>
<dbReference type="SUPFAM" id="SSF51197">
    <property type="entry name" value="Clavaminate synthase-like"/>
    <property type="match status" value="1"/>
</dbReference>
<reference evidence="4 5" key="1">
    <citation type="submission" date="2024-01" db="EMBL/GenBank/DDBJ databases">
        <authorList>
            <person name="Allen C."/>
            <person name="Tagirdzhanova G."/>
        </authorList>
    </citation>
    <scope>NUCLEOTIDE SEQUENCE [LARGE SCALE GENOMIC DNA]</scope>
</reference>
<dbReference type="PANTHER" id="PTHR10696:SF54">
    <property type="entry name" value="FAMILY OXIDOREDUCTASE, PUTATIVE (AFU_ORTHOLOGUE AFUA_4G13850)-RELATED"/>
    <property type="match status" value="1"/>
</dbReference>
<protein>
    <recommendedName>
        <fullName evidence="3">TauD/TfdA-like domain-containing protein</fullName>
    </recommendedName>
</protein>
<dbReference type="EMBL" id="CAWUHD010000110">
    <property type="protein sequence ID" value="CAK7232310.1"/>
    <property type="molecule type" value="Genomic_DNA"/>
</dbReference>
<dbReference type="InterPro" id="IPR050411">
    <property type="entry name" value="AlphaKG_dependent_hydroxylases"/>
</dbReference>
<dbReference type="Gene3D" id="3.60.130.10">
    <property type="entry name" value="Clavaminate synthase-like"/>
    <property type="match status" value="1"/>
</dbReference>
<dbReference type="InterPro" id="IPR042098">
    <property type="entry name" value="TauD-like_sf"/>
</dbReference>
<evidence type="ECO:0000256" key="1">
    <source>
        <dbReference type="ARBA" id="ARBA00023002"/>
    </source>
</evidence>
<dbReference type="Pfam" id="PF02668">
    <property type="entry name" value="TauD"/>
    <property type="match status" value="1"/>
</dbReference>
<keyword evidence="5" id="KW-1185">Reference proteome</keyword>
<gene>
    <name evidence="4" type="ORF">SEUCBS140593_008219</name>
</gene>
<evidence type="ECO:0000259" key="3">
    <source>
        <dbReference type="Pfam" id="PF02668"/>
    </source>
</evidence>
<evidence type="ECO:0000313" key="5">
    <source>
        <dbReference type="Proteomes" id="UP001642482"/>
    </source>
</evidence>
<dbReference type="Proteomes" id="UP001642482">
    <property type="component" value="Unassembled WGS sequence"/>
</dbReference>
<dbReference type="PANTHER" id="PTHR10696">
    <property type="entry name" value="GAMMA-BUTYROBETAINE HYDROXYLASE-RELATED"/>
    <property type="match status" value="1"/>
</dbReference>
<proteinExistence type="predicted"/>
<evidence type="ECO:0000256" key="2">
    <source>
        <dbReference type="SAM" id="MobiDB-lite"/>
    </source>
</evidence>
<feature type="domain" description="TauD/TfdA-like" evidence="3">
    <location>
        <begin position="68"/>
        <end position="333"/>
    </location>
</feature>
<dbReference type="InterPro" id="IPR003819">
    <property type="entry name" value="TauD/TfdA-like"/>
</dbReference>
<feature type="region of interest" description="Disordered" evidence="2">
    <location>
        <begin position="1"/>
        <end position="31"/>
    </location>
</feature>